<proteinExistence type="predicted"/>
<accession>A0A2S5T9F6</accession>
<evidence type="ECO:0000313" key="1">
    <source>
        <dbReference type="EMBL" id="PPE71497.1"/>
    </source>
</evidence>
<name>A0A2S5T9F6_9BURK</name>
<keyword evidence="2" id="KW-1185">Reference proteome</keyword>
<reference evidence="1 2" key="1">
    <citation type="submission" date="2018-02" db="EMBL/GenBank/DDBJ databases">
        <title>Reclassifiation of [Polyangium] brachysporum DSM 7029 as Guopingzhaonella breviflexa gen. nov., sp. nov., a member of the family Comamonadaceae.</title>
        <authorList>
            <person name="Tang B."/>
        </authorList>
    </citation>
    <scope>NUCLEOTIDE SEQUENCE [LARGE SCALE GENOMIC DNA]</scope>
    <source>
        <strain evidence="1 2">DSM 15344</strain>
    </source>
</reference>
<dbReference type="Proteomes" id="UP000239406">
    <property type="component" value="Unassembled WGS sequence"/>
</dbReference>
<sequence length="64" mass="6731">MTETAPEGDVTAGHCEPWLIAVKGDHELLLEGNWTTNMITVKDLDGRPLLTGAPGAALPLAALH</sequence>
<gene>
    <name evidence="1" type="ORF">C1702_00390</name>
</gene>
<dbReference type="AlphaFoldDB" id="A0A2S5T9F6"/>
<evidence type="ECO:0000313" key="2">
    <source>
        <dbReference type="Proteomes" id="UP000239406"/>
    </source>
</evidence>
<protein>
    <submittedName>
        <fullName evidence="1">Uncharacterized protein</fullName>
    </submittedName>
</protein>
<comment type="caution">
    <text evidence="1">The sequence shown here is derived from an EMBL/GenBank/DDBJ whole genome shotgun (WGS) entry which is preliminary data.</text>
</comment>
<organism evidence="1 2">
    <name type="scientific">Caldimonas thermodepolymerans</name>
    <dbReference type="NCBI Taxonomy" id="215580"/>
    <lineage>
        <taxon>Bacteria</taxon>
        <taxon>Pseudomonadati</taxon>
        <taxon>Pseudomonadota</taxon>
        <taxon>Betaproteobacteria</taxon>
        <taxon>Burkholderiales</taxon>
        <taxon>Sphaerotilaceae</taxon>
        <taxon>Caldimonas</taxon>
    </lineage>
</organism>
<dbReference type="EMBL" id="PSNY01000001">
    <property type="protein sequence ID" value="PPE71497.1"/>
    <property type="molecule type" value="Genomic_DNA"/>
</dbReference>